<sequence>MNKHLLFTLLISVLLSSEGCRRQRMSRNTGPAPVSVVPTPVDSALTANPAPNPPTDSTKIVPELSKPDPSRPDPSRPDPSRPDPSRPDPSRPGIEEARANVAEIDFRYLTAKSKISFKGQQQDIDNANVSIRVRKDSLIWVSVSKLGIEAVRGMITRDSITIVDKIHREYSVYDFPTLSKRFNFNLSFDLLQALIVGNLPLPKRPAQKIKNERDYLLLRQSEGKVLVENYIGEQDRKLKKLMVTEQPTKNTLRLDYEDFTSLNNFLFPYTSLVTVDYKSKSDGQFYQTLLRIKHNKVELIDKAPGFPFTIPANYTRRP</sequence>
<evidence type="ECO:0000256" key="1">
    <source>
        <dbReference type="SAM" id="MobiDB-lite"/>
    </source>
</evidence>
<dbReference type="AlphaFoldDB" id="A0A286G921"/>
<dbReference type="OrthoDB" id="849114at2"/>
<dbReference type="RefSeq" id="WP_097127331.1">
    <property type="nucleotide sequence ID" value="NZ_OCNH01000003.1"/>
</dbReference>
<organism evidence="2 3">
    <name type="scientific">Spirosoma fluviale</name>
    <dbReference type="NCBI Taxonomy" id="1597977"/>
    <lineage>
        <taxon>Bacteria</taxon>
        <taxon>Pseudomonadati</taxon>
        <taxon>Bacteroidota</taxon>
        <taxon>Cytophagia</taxon>
        <taxon>Cytophagales</taxon>
        <taxon>Cytophagaceae</taxon>
        <taxon>Spirosoma</taxon>
    </lineage>
</organism>
<protein>
    <recommendedName>
        <fullName evidence="4">DUF4292 domain-containing protein</fullName>
    </recommendedName>
</protein>
<dbReference type="InterPro" id="IPR025634">
    <property type="entry name" value="DUF4292"/>
</dbReference>
<proteinExistence type="predicted"/>
<keyword evidence="3" id="KW-1185">Reference proteome</keyword>
<evidence type="ECO:0000313" key="3">
    <source>
        <dbReference type="Proteomes" id="UP000219452"/>
    </source>
</evidence>
<accession>A0A286G921</accession>
<gene>
    <name evidence="2" type="ORF">SAMN06269250_3728</name>
</gene>
<feature type="region of interest" description="Disordered" evidence="1">
    <location>
        <begin position="24"/>
        <end position="94"/>
    </location>
</feature>
<name>A0A286G921_9BACT</name>
<feature type="compositionally biased region" description="Basic and acidic residues" evidence="1">
    <location>
        <begin position="65"/>
        <end position="94"/>
    </location>
</feature>
<evidence type="ECO:0008006" key="4">
    <source>
        <dbReference type="Google" id="ProtNLM"/>
    </source>
</evidence>
<evidence type="ECO:0000313" key="2">
    <source>
        <dbReference type="EMBL" id="SOD91962.1"/>
    </source>
</evidence>
<dbReference type="Pfam" id="PF14125">
    <property type="entry name" value="DUF4292"/>
    <property type="match status" value="1"/>
</dbReference>
<dbReference type="Proteomes" id="UP000219452">
    <property type="component" value="Unassembled WGS sequence"/>
</dbReference>
<reference evidence="3" key="1">
    <citation type="submission" date="2017-09" db="EMBL/GenBank/DDBJ databases">
        <authorList>
            <person name="Varghese N."/>
            <person name="Submissions S."/>
        </authorList>
    </citation>
    <scope>NUCLEOTIDE SEQUENCE [LARGE SCALE GENOMIC DNA]</scope>
    <source>
        <strain evidence="3">DSM 29961</strain>
    </source>
</reference>
<dbReference type="EMBL" id="OCNH01000003">
    <property type="protein sequence ID" value="SOD91962.1"/>
    <property type="molecule type" value="Genomic_DNA"/>
</dbReference>